<dbReference type="EnsemblMetazoa" id="GPPI042372-RA">
    <property type="protein sequence ID" value="GPPI042372-PA"/>
    <property type="gene ID" value="GPPI042372"/>
</dbReference>
<dbReference type="Proteomes" id="UP000092460">
    <property type="component" value="Unassembled WGS sequence"/>
</dbReference>
<accession>A0A1B0BW53</accession>
<name>A0A1B0BW53_9MUSC</name>
<protein>
    <submittedName>
        <fullName evidence="1">Uncharacterized protein</fullName>
    </submittedName>
</protein>
<organism evidence="1 2">
    <name type="scientific">Glossina palpalis gambiensis</name>
    <dbReference type="NCBI Taxonomy" id="67801"/>
    <lineage>
        <taxon>Eukaryota</taxon>
        <taxon>Metazoa</taxon>
        <taxon>Ecdysozoa</taxon>
        <taxon>Arthropoda</taxon>
        <taxon>Hexapoda</taxon>
        <taxon>Insecta</taxon>
        <taxon>Pterygota</taxon>
        <taxon>Neoptera</taxon>
        <taxon>Endopterygota</taxon>
        <taxon>Diptera</taxon>
        <taxon>Brachycera</taxon>
        <taxon>Muscomorpha</taxon>
        <taxon>Hippoboscoidea</taxon>
        <taxon>Glossinidae</taxon>
        <taxon>Glossina</taxon>
    </lineage>
</organism>
<reference evidence="1" key="2">
    <citation type="submission" date="2020-05" db="UniProtKB">
        <authorList>
            <consortium name="EnsemblMetazoa"/>
        </authorList>
    </citation>
    <scope>IDENTIFICATION</scope>
    <source>
        <strain evidence="1">IAEA</strain>
    </source>
</reference>
<keyword evidence="2" id="KW-1185">Reference proteome</keyword>
<proteinExistence type="predicted"/>
<dbReference type="VEuPathDB" id="VectorBase:GPPI042372"/>
<sequence>YALTAGSDVEDIETFYLEITRTLQLTKTHDLHLIMRNFNANAGEEHVFKIYNTFFRLPLRPLYTEKFPQEVCQNGKRNQIDYVLKNKSFGTKASVPFQEQM</sequence>
<evidence type="ECO:0000313" key="2">
    <source>
        <dbReference type="Proteomes" id="UP000092460"/>
    </source>
</evidence>
<dbReference type="AlphaFoldDB" id="A0A1B0BW53"/>
<evidence type="ECO:0000313" key="1">
    <source>
        <dbReference type="EnsemblMetazoa" id="GPPI042372-PA"/>
    </source>
</evidence>
<dbReference type="EMBL" id="JXJN01021600">
    <property type="status" value="NOT_ANNOTATED_CDS"/>
    <property type="molecule type" value="Genomic_DNA"/>
</dbReference>
<reference evidence="2" key="1">
    <citation type="submission" date="2015-01" db="EMBL/GenBank/DDBJ databases">
        <authorList>
            <person name="Aksoy S."/>
            <person name="Warren W."/>
            <person name="Wilson R.K."/>
        </authorList>
    </citation>
    <scope>NUCLEOTIDE SEQUENCE [LARGE SCALE GENOMIC DNA]</scope>
    <source>
        <strain evidence="2">IAEA</strain>
    </source>
</reference>